<keyword evidence="11" id="KW-0762">Sugar transport</keyword>
<keyword evidence="12" id="KW-1185">Reference proteome</keyword>
<proteinExistence type="inferred from homology"/>
<feature type="signal peptide" evidence="9">
    <location>
        <begin position="1"/>
        <end position="21"/>
    </location>
</feature>
<feature type="transmembrane region" description="Helical" evidence="8">
    <location>
        <begin position="175"/>
        <end position="192"/>
    </location>
</feature>
<dbReference type="AlphaFoldDB" id="A0AAN6PAT5"/>
<keyword evidence="6 8" id="KW-0472">Membrane</keyword>
<feature type="chain" id="PRO_5043026911" evidence="9">
    <location>
        <begin position="22"/>
        <end position="492"/>
    </location>
</feature>
<dbReference type="GO" id="GO:0005351">
    <property type="term" value="F:carbohydrate:proton symporter activity"/>
    <property type="evidence" value="ECO:0007669"/>
    <property type="project" value="TreeGrafter"/>
</dbReference>
<evidence type="ECO:0000256" key="5">
    <source>
        <dbReference type="ARBA" id="ARBA00022989"/>
    </source>
</evidence>
<dbReference type="PROSITE" id="PS00216">
    <property type="entry name" value="SUGAR_TRANSPORT_1"/>
    <property type="match status" value="2"/>
</dbReference>
<name>A0AAN6PAT5_9PEZI</name>
<dbReference type="InterPro" id="IPR005828">
    <property type="entry name" value="MFS_sugar_transport-like"/>
</dbReference>
<feature type="transmembrane region" description="Helical" evidence="8">
    <location>
        <begin position="328"/>
        <end position="345"/>
    </location>
</feature>
<dbReference type="SUPFAM" id="SSF103473">
    <property type="entry name" value="MFS general substrate transporter"/>
    <property type="match status" value="1"/>
</dbReference>
<protein>
    <submittedName>
        <fullName evidence="11">MFS sugar transporter-like protein</fullName>
    </submittedName>
</protein>
<keyword evidence="3 7" id="KW-0813">Transport</keyword>
<accession>A0AAN6PAT5</accession>
<feature type="transmembrane region" description="Helical" evidence="8">
    <location>
        <begin position="48"/>
        <end position="67"/>
    </location>
</feature>
<organism evidence="11 12">
    <name type="scientific">Parachaetomium inaequale</name>
    <dbReference type="NCBI Taxonomy" id="2588326"/>
    <lineage>
        <taxon>Eukaryota</taxon>
        <taxon>Fungi</taxon>
        <taxon>Dikarya</taxon>
        <taxon>Ascomycota</taxon>
        <taxon>Pezizomycotina</taxon>
        <taxon>Sordariomycetes</taxon>
        <taxon>Sordariomycetidae</taxon>
        <taxon>Sordariales</taxon>
        <taxon>Chaetomiaceae</taxon>
        <taxon>Parachaetomium</taxon>
    </lineage>
</organism>
<evidence type="ECO:0000256" key="2">
    <source>
        <dbReference type="ARBA" id="ARBA00010992"/>
    </source>
</evidence>
<comment type="similarity">
    <text evidence="2 7">Belongs to the major facilitator superfamily. Sugar transporter (TC 2.A.1.1) family.</text>
</comment>
<feature type="transmembrane region" description="Helical" evidence="8">
    <location>
        <begin position="428"/>
        <end position="448"/>
    </location>
</feature>
<evidence type="ECO:0000256" key="9">
    <source>
        <dbReference type="SAM" id="SignalP"/>
    </source>
</evidence>
<sequence>MGKAFNICLAAFAATGSFLFGYDSGVMTDVIASPDFLEFFDTDTGSPIIGAINSTFSGGAVFGSLMGGLTMDRFGRRKTIMIGAMIALVGAILQSAAQNLAMILVGRIIAGWAVGLLSMSVPVYQSECAHPKIRGLIVGLSQQMIGVGFIISTWVGYGSSYAAGDLGQFQWRFPLAFQAAPALMLVCGIMFFPESPRHLMEIDCEEEAMRVLRKLHFDGTNDEWIQQEFHEIKTTIAAEKAITVPGWRIMFTVPEWRTRLMHGVAVQVFTQFSGINVINYYQTQMYESLGITGNRALLVAGIYNCVGPLANLIFIIFMIDRVGRRRPLIWGTVAIAVALICESAINSRIDPADPHPGLSIAGVFFLFCVTAIFSWSWGPISWVYMSEVMPMQIRARGNAFATGIGNWLVSTFWSQLSPMALKELGWKFYFLFVAWDIVITIPVVFFFFKETKQMSLEEIDLLFGERSLGTLPKDLNKGDLAQPQETGEGKTA</sequence>
<dbReference type="PANTHER" id="PTHR48022">
    <property type="entry name" value="PLASTIDIC GLUCOSE TRANSPORTER 4"/>
    <property type="match status" value="1"/>
</dbReference>
<feature type="domain" description="Major facilitator superfamily (MFS) profile" evidence="10">
    <location>
        <begin position="9"/>
        <end position="452"/>
    </location>
</feature>
<evidence type="ECO:0000256" key="1">
    <source>
        <dbReference type="ARBA" id="ARBA00004141"/>
    </source>
</evidence>
<dbReference type="Pfam" id="PF00083">
    <property type="entry name" value="Sugar_tr"/>
    <property type="match status" value="1"/>
</dbReference>
<feature type="transmembrane region" description="Helical" evidence="8">
    <location>
        <begin position="357"/>
        <end position="378"/>
    </location>
</feature>
<dbReference type="InterPro" id="IPR005829">
    <property type="entry name" value="Sugar_transporter_CS"/>
</dbReference>
<reference evidence="12" key="1">
    <citation type="journal article" date="2023" name="Mol. Phylogenet. Evol.">
        <title>Genome-scale phylogeny and comparative genomics of the fungal order Sordariales.</title>
        <authorList>
            <person name="Hensen N."/>
            <person name="Bonometti L."/>
            <person name="Westerberg I."/>
            <person name="Brannstrom I.O."/>
            <person name="Guillou S."/>
            <person name="Cros-Aarteil S."/>
            <person name="Calhoun S."/>
            <person name="Haridas S."/>
            <person name="Kuo A."/>
            <person name="Mondo S."/>
            <person name="Pangilinan J."/>
            <person name="Riley R."/>
            <person name="LaButti K."/>
            <person name="Andreopoulos B."/>
            <person name="Lipzen A."/>
            <person name="Chen C."/>
            <person name="Yan M."/>
            <person name="Daum C."/>
            <person name="Ng V."/>
            <person name="Clum A."/>
            <person name="Steindorff A."/>
            <person name="Ohm R.A."/>
            <person name="Martin F."/>
            <person name="Silar P."/>
            <person name="Natvig D.O."/>
            <person name="Lalanne C."/>
            <person name="Gautier V."/>
            <person name="Ament-Velasquez S.L."/>
            <person name="Kruys A."/>
            <person name="Hutchinson M.I."/>
            <person name="Powell A.J."/>
            <person name="Barry K."/>
            <person name="Miller A.N."/>
            <person name="Grigoriev I.V."/>
            <person name="Debuchy R."/>
            <person name="Gladieux P."/>
            <person name="Hiltunen Thoren M."/>
            <person name="Johannesson H."/>
        </authorList>
    </citation>
    <scope>NUCLEOTIDE SEQUENCE [LARGE SCALE GENOMIC DNA]</scope>
    <source>
        <strain evidence="12">CBS 284.82</strain>
    </source>
</reference>
<evidence type="ECO:0000313" key="12">
    <source>
        <dbReference type="Proteomes" id="UP001303115"/>
    </source>
</evidence>
<comment type="caution">
    <text evidence="11">The sequence shown here is derived from an EMBL/GenBank/DDBJ whole genome shotgun (WGS) entry which is preliminary data.</text>
</comment>
<dbReference type="InterPro" id="IPR050360">
    <property type="entry name" value="MFS_Sugar_Transporters"/>
</dbReference>
<keyword evidence="9" id="KW-0732">Signal</keyword>
<dbReference type="InterPro" id="IPR020846">
    <property type="entry name" value="MFS_dom"/>
</dbReference>
<dbReference type="PROSITE" id="PS50850">
    <property type="entry name" value="MFS"/>
    <property type="match status" value="1"/>
</dbReference>
<dbReference type="FunFam" id="1.20.1250.20:FF:000090">
    <property type="entry name" value="MFS sugar transporter, putative"/>
    <property type="match status" value="1"/>
</dbReference>
<dbReference type="InterPro" id="IPR003663">
    <property type="entry name" value="Sugar/inositol_transpt"/>
</dbReference>
<dbReference type="PANTHER" id="PTHR48022:SF80">
    <property type="entry name" value="SUGAR TRANSPORTER, PUTATIVE (AFU_ORTHOLOGUE AFUA_3G12170)-RELATED"/>
    <property type="match status" value="1"/>
</dbReference>
<feature type="transmembrane region" description="Helical" evidence="8">
    <location>
        <begin position="136"/>
        <end position="155"/>
    </location>
</feature>
<evidence type="ECO:0000256" key="7">
    <source>
        <dbReference type="RuleBase" id="RU003346"/>
    </source>
</evidence>
<feature type="transmembrane region" description="Helical" evidence="8">
    <location>
        <begin position="79"/>
        <end position="97"/>
    </location>
</feature>
<dbReference type="PRINTS" id="PR00171">
    <property type="entry name" value="SUGRTRNSPORT"/>
</dbReference>
<feature type="transmembrane region" description="Helical" evidence="8">
    <location>
        <begin position="399"/>
        <end position="416"/>
    </location>
</feature>
<dbReference type="Gene3D" id="1.20.1250.20">
    <property type="entry name" value="MFS general substrate transporter like domains"/>
    <property type="match status" value="1"/>
</dbReference>
<gene>
    <name evidence="11" type="ORF">C8A01DRAFT_18329</name>
</gene>
<evidence type="ECO:0000256" key="6">
    <source>
        <dbReference type="ARBA" id="ARBA00023136"/>
    </source>
</evidence>
<feature type="transmembrane region" description="Helical" evidence="8">
    <location>
        <begin position="260"/>
        <end position="281"/>
    </location>
</feature>
<evidence type="ECO:0000256" key="4">
    <source>
        <dbReference type="ARBA" id="ARBA00022692"/>
    </source>
</evidence>
<dbReference type="Proteomes" id="UP001303115">
    <property type="component" value="Unassembled WGS sequence"/>
</dbReference>
<feature type="transmembrane region" description="Helical" evidence="8">
    <location>
        <begin position="103"/>
        <end position="124"/>
    </location>
</feature>
<evidence type="ECO:0000256" key="8">
    <source>
        <dbReference type="SAM" id="Phobius"/>
    </source>
</evidence>
<feature type="transmembrane region" description="Helical" evidence="8">
    <location>
        <begin position="301"/>
        <end position="319"/>
    </location>
</feature>
<dbReference type="InterPro" id="IPR036259">
    <property type="entry name" value="MFS_trans_sf"/>
</dbReference>
<keyword evidence="5 8" id="KW-1133">Transmembrane helix</keyword>
<keyword evidence="4 8" id="KW-0812">Transmembrane</keyword>
<dbReference type="NCBIfam" id="TIGR00879">
    <property type="entry name" value="SP"/>
    <property type="match status" value="1"/>
</dbReference>
<dbReference type="GO" id="GO:0016020">
    <property type="term" value="C:membrane"/>
    <property type="evidence" value="ECO:0007669"/>
    <property type="project" value="UniProtKB-SubCell"/>
</dbReference>
<dbReference type="EMBL" id="MU854460">
    <property type="protein sequence ID" value="KAK4034936.1"/>
    <property type="molecule type" value="Genomic_DNA"/>
</dbReference>
<evidence type="ECO:0000259" key="10">
    <source>
        <dbReference type="PROSITE" id="PS50850"/>
    </source>
</evidence>
<evidence type="ECO:0000256" key="3">
    <source>
        <dbReference type="ARBA" id="ARBA00022448"/>
    </source>
</evidence>
<comment type="subcellular location">
    <subcellularLocation>
        <location evidence="1">Membrane</location>
        <topology evidence="1">Multi-pass membrane protein</topology>
    </subcellularLocation>
</comment>
<evidence type="ECO:0000313" key="11">
    <source>
        <dbReference type="EMBL" id="KAK4034936.1"/>
    </source>
</evidence>